<dbReference type="GO" id="GO:0019478">
    <property type="term" value="P:D-amino acid catabolic process"/>
    <property type="evidence" value="ECO:0007669"/>
    <property type="project" value="TreeGrafter"/>
</dbReference>
<comment type="cofactor">
    <cofactor evidence="1 6">
        <name>FAD</name>
        <dbReference type="ChEBI" id="CHEBI:57692"/>
    </cofactor>
</comment>
<dbReference type="OrthoDB" id="2015447at2759"/>
<keyword evidence="5" id="KW-0560">Oxidoreductase</keyword>
<comment type="caution">
    <text evidence="8">The sequence shown here is derived from an EMBL/GenBank/DDBJ whole genome shotgun (WGS) entry which is preliminary data.</text>
</comment>
<dbReference type="Gene3D" id="3.30.9.10">
    <property type="entry name" value="D-Amino Acid Oxidase, subunit A, domain 2"/>
    <property type="match status" value="1"/>
</dbReference>
<dbReference type="InterPro" id="IPR006076">
    <property type="entry name" value="FAD-dep_OxRdtase"/>
</dbReference>
<dbReference type="AlphaFoldDB" id="A0A9P6VE16"/>
<dbReference type="PANTHER" id="PTHR11530:SF11">
    <property type="entry name" value="D-ASPARTATE OXIDASE"/>
    <property type="match status" value="1"/>
</dbReference>
<sequence length="395" mass="43404">MTRNSKSGKNNKYFDIPRTSLQKQSLGEAYGPAFIFEADLLLQAASALSLLEAGYTVTVISEHLPHDRSLSYTSPWAGAIWGPSWDTSDEELRQWDRDIVKCWGEMVDDRPDEAKLAGVHASRNPVWKGPQYRENPPKEFERDNVEELLWFREITTVTILSTSDLPPGVKFGLKFSSFCVNSPIYLSYISSRIESLGGTIIQSVLESDSGLSGLVKDAASKLKVEAQDYVFVNALGMGAMKLVPDDKMFPTRGKTVYVEGEAKNITARLGDWGLAYVIPRRGSGYTLLGGSQEAGNWNGEPDTNLTASILKNCAKLAPELLDENNCFKVISRQVGLRPSRTGGVRLEAEIVEMGDLVEVDVIHCYGHGGGGYEKSITSGKKVVQLVDCINNRAKA</sequence>
<name>A0A9P6VE16_9HELO</name>
<dbReference type="Proteomes" id="UP000785200">
    <property type="component" value="Unassembled WGS sequence"/>
</dbReference>
<evidence type="ECO:0000256" key="1">
    <source>
        <dbReference type="ARBA" id="ARBA00001974"/>
    </source>
</evidence>
<reference evidence="8" key="1">
    <citation type="submission" date="2019-07" db="EMBL/GenBank/DDBJ databases">
        <title>Hyphodiscus hymeniophilus genome sequencing and assembly.</title>
        <authorList>
            <person name="Kramer G."/>
            <person name="Nodwell J."/>
        </authorList>
    </citation>
    <scope>NUCLEOTIDE SEQUENCE</scope>
    <source>
        <strain evidence="8">ATCC 34498</strain>
    </source>
</reference>
<evidence type="ECO:0000313" key="9">
    <source>
        <dbReference type="Proteomes" id="UP000785200"/>
    </source>
</evidence>
<dbReference type="GO" id="GO:0071949">
    <property type="term" value="F:FAD binding"/>
    <property type="evidence" value="ECO:0007669"/>
    <property type="project" value="InterPro"/>
</dbReference>
<gene>
    <name evidence="8" type="ORF">D0Z07_7959</name>
</gene>
<protein>
    <submittedName>
        <fullName evidence="8">D-amino-acid oxidase</fullName>
    </submittedName>
</protein>
<evidence type="ECO:0000313" key="8">
    <source>
        <dbReference type="EMBL" id="KAG0646008.1"/>
    </source>
</evidence>
<comment type="similarity">
    <text evidence="2">Belongs to the DAMOX/DASOX family.</text>
</comment>
<keyword evidence="3" id="KW-0285">Flavoprotein</keyword>
<feature type="domain" description="FAD dependent oxidoreductase" evidence="7">
    <location>
        <begin position="44"/>
        <end position="385"/>
    </location>
</feature>
<dbReference type="PANTHER" id="PTHR11530">
    <property type="entry name" value="D-AMINO ACID OXIDASE"/>
    <property type="match status" value="1"/>
</dbReference>
<feature type="binding site" evidence="6">
    <location>
        <position position="276"/>
    </location>
    <ligand>
        <name>D-dopa</name>
        <dbReference type="ChEBI" id="CHEBI:149689"/>
    </ligand>
</feature>
<dbReference type="InterPro" id="IPR023209">
    <property type="entry name" value="DAO"/>
</dbReference>
<feature type="binding site" evidence="6">
    <location>
        <position position="369"/>
    </location>
    <ligand>
        <name>D-dopa</name>
        <dbReference type="ChEBI" id="CHEBI:149689"/>
    </ligand>
</feature>
<keyword evidence="9" id="KW-1185">Reference proteome</keyword>
<dbReference type="Pfam" id="PF01266">
    <property type="entry name" value="DAO"/>
    <property type="match status" value="1"/>
</dbReference>
<accession>A0A9P6VE16</accession>
<evidence type="ECO:0000256" key="3">
    <source>
        <dbReference type="ARBA" id="ARBA00022630"/>
    </source>
</evidence>
<dbReference type="SUPFAM" id="SSF54373">
    <property type="entry name" value="FAD-linked reductases, C-terminal domain"/>
    <property type="match status" value="1"/>
</dbReference>
<evidence type="ECO:0000256" key="4">
    <source>
        <dbReference type="ARBA" id="ARBA00022827"/>
    </source>
</evidence>
<evidence type="ECO:0000256" key="2">
    <source>
        <dbReference type="ARBA" id="ARBA00006730"/>
    </source>
</evidence>
<dbReference type="GO" id="GO:0003884">
    <property type="term" value="F:D-amino-acid oxidase activity"/>
    <property type="evidence" value="ECO:0007669"/>
    <property type="project" value="InterPro"/>
</dbReference>
<evidence type="ECO:0000259" key="7">
    <source>
        <dbReference type="Pfam" id="PF01266"/>
    </source>
</evidence>
<dbReference type="PIRSF" id="PIRSF000189">
    <property type="entry name" value="D-aa_oxidase"/>
    <property type="match status" value="1"/>
</dbReference>
<organism evidence="8 9">
    <name type="scientific">Hyphodiscus hymeniophilus</name>
    <dbReference type="NCBI Taxonomy" id="353542"/>
    <lineage>
        <taxon>Eukaryota</taxon>
        <taxon>Fungi</taxon>
        <taxon>Dikarya</taxon>
        <taxon>Ascomycota</taxon>
        <taxon>Pezizomycotina</taxon>
        <taxon>Leotiomycetes</taxon>
        <taxon>Helotiales</taxon>
        <taxon>Hyphodiscaceae</taxon>
        <taxon>Hyphodiscus</taxon>
    </lineage>
</organism>
<dbReference type="GO" id="GO:0005737">
    <property type="term" value="C:cytoplasm"/>
    <property type="evidence" value="ECO:0007669"/>
    <property type="project" value="TreeGrafter"/>
</dbReference>
<dbReference type="SUPFAM" id="SSF51971">
    <property type="entry name" value="Nucleotide-binding domain"/>
    <property type="match status" value="1"/>
</dbReference>
<feature type="binding site" evidence="6">
    <location>
        <position position="215"/>
    </location>
    <ligand>
        <name>FAD</name>
        <dbReference type="ChEBI" id="CHEBI:57692"/>
    </ligand>
</feature>
<dbReference type="Gene3D" id="3.40.50.720">
    <property type="entry name" value="NAD(P)-binding Rossmann-like Domain"/>
    <property type="match status" value="1"/>
</dbReference>
<feature type="binding site" evidence="6">
    <location>
        <begin position="73"/>
        <end position="74"/>
    </location>
    <ligand>
        <name>FAD</name>
        <dbReference type="ChEBI" id="CHEBI:57692"/>
    </ligand>
</feature>
<keyword evidence="4 6" id="KW-0274">FAD</keyword>
<dbReference type="EMBL" id="VNKQ01000017">
    <property type="protein sequence ID" value="KAG0646008.1"/>
    <property type="molecule type" value="Genomic_DNA"/>
</dbReference>
<evidence type="ECO:0000256" key="6">
    <source>
        <dbReference type="PIRSR" id="PIRSR000189-1"/>
    </source>
</evidence>
<evidence type="ECO:0000256" key="5">
    <source>
        <dbReference type="ARBA" id="ARBA00023002"/>
    </source>
</evidence>
<feature type="binding site" evidence="6">
    <location>
        <position position="337"/>
    </location>
    <ligand>
        <name>D-dopa</name>
        <dbReference type="ChEBI" id="CHEBI:149689"/>
    </ligand>
</feature>
<proteinExistence type="inferred from homology"/>